<keyword evidence="6" id="KW-1133">Transmembrane helix</keyword>
<keyword evidence="4" id="KW-0720">Serine protease</keyword>
<dbReference type="Pfam" id="PF13180">
    <property type="entry name" value="PDZ_2"/>
    <property type="match status" value="1"/>
</dbReference>
<feature type="compositionally biased region" description="Basic and acidic residues" evidence="5">
    <location>
        <begin position="7"/>
        <end position="24"/>
    </location>
</feature>
<organism evidence="8 9">
    <name type="scientific">Bacillus songklensis</name>
    <dbReference type="NCBI Taxonomy" id="1069116"/>
    <lineage>
        <taxon>Bacteria</taxon>
        <taxon>Bacillati</taxon>
        <taxon>Bacillota</taxon>
        <taxon>Bacilli</taxon>
        <taxon>Bacillales</taxon>
        <taxon>Bacillaceae</taxon>
        <taxon>Bacillus</taxon>
    </lineage>
</organism>
<dbReference type="InterPro" id="IPR009003">
    <property type="entry name" value="Peptidase_S1_PA"/>
</dbReference>
<evidence type="ECO:0000313" key="9">
    <source>
        <dbReference type="Proteomes" id="UP001595752"/>
    </source>
</evidence>
<feature type="domain" description="PDZ" evidence="7">
    <location>
        <begin position="300"/>
        <end position="376"/>
    </location>
</feature>
<dbReference type="InterPro" id="IPR043504">
    <property type="entry name" value="Peptidase_S1_PA_chymotrypsin"/>
</dbReference>
<dbReference type="Proteomes" id="UP001595752">
    <property type="component" value="Unassembled WGS sequence"/>
</dbReference>
<dbReference type="PROSITE" id="PS50106">
    <property type="entry name" value="PDZ"/>
    <property type="match status" value="1"/>
</dbReference>
<dbReference type="PANTHER" id="PTHR43343:SF3">
    <property type="entry name" value="PROTEASE DO-LIKE 8, CHLOROPLASTIC"/>
    <property type="match status" value="1"/>
</dbReference>
<evidence type="ECO:0000313" key="8">
    <source>
        <dbReference type="EMBL" id="MFC3882196.1"/>
    </source>
</evidence>
<keyword evidence="9" id="KW-1185">Reference proteome</keyword>
<dbReference type="Gene3D" id="2.40.10.10">
    <property type="entry name" value="Trypsin-like serine proteases"/>
    <property type="match status" value="2"/>
</dbReference>
<dbReference type="InterPro" id="IPR036034">
    <property type="entry name" value="PDZ_sf"/>
</dbReference>
<evidence type="ECO:0000256" key="6">
    <source>
        <dbReference type="SAM" id="Phobius"/>
    </source>
</evidence>
<keyword evidence="3 8" id="KW-0378">Hydrolase</keyword>
<dbReference type="EMBL" id="JBHRZT010000007">
    <property type="protein sequence ID" value="MFC3882196.1"/>
    <property type="molecule type" value="Genomic_DNA"/>
</dbReference>
<dbReference type="PANTHER" id="PTHR43343">
    <property type="entry name" value="PEPTIDASE S12"/>
    <property type="match status" value="1"/>
</dbReference>
<comment type="caution">
    <text evidence="8">The sequence shown here is derived from an EMBL/GenBank/DDBJ whole genome shotgun (WGS) entry which is preliminary data.</text>
</comment>
<gene>
    <name evidence="8" type="ORF">ACFOU2_01105</name>
</gene>
<evidence type="ECO:0000256" key="2">
    <source>
        <dbReference type="ARBA" id="ARBA00022670"/>
    </source>
</evidence>
<keyword evidence="6" id="KW-0472">Membrane</keyword>
<reference evidence="9" key="1">
    <citation type="journal article" date="2019" name="Int. J. Syst. Evol. Microbiol.">
        <title>The Global Catalogue of Microorganisms (GCM) 10K type strain sequencing project: providing services to taxonomists for standard genome sequencing and annotation.</title>
        <authorList>
            <consortium name="The Broad Institute Genomics Platform"/>
            <consortium name="The Broad Institute Genome Sequencing Center for Infectious Disease"/>
            <person name="Wu L."/>
            <person name="Ma J."/>
        </authorList>
    </citation>
    <scope>NUCLEOTIDE SEQUENCE [LARGE SCALE GENOMIC DNA]</scope>
    <source>
        <strain evidence="9">CCUG 61889</strain>
    </source>
</reference>
<dbReference type="SUPFAM" id="SSF50494">
    <property type="entry name" value="Trypsin-like serine proteases"/>
    <property type="match status" value="1"/>
</dbReference>
<dbReference type="Pfam" id="PF13365">
    <property type="entry name" value="Trypsin_2"/>
    <property type="match status" value="1"/>
</dbReference>
<sequence>MEIYENEQNKSIEEERNAAIEKEKTKSKRKSNVLLSSMTGAIIGSAITLFAGSSLGLIASPLDHKADQAAVSPSGEQSKADMPVQTTSSNSNGMVDTIDQVSKAVVGVVNYQQREDFFSNDTQDTETGTGSGVIFKKTGDRAYIVTNNHVIEGANKVEVTLASGQKTQARIVGADPLTDLAVLEIESKYVDKVASFGDSSKLRPGEQVTAIGNPLGLQFSRTVTQGIVSGTERTIPVSTSEGEWDLNVIQTDAAINPGNSGGALINSAGQVIGINSLKISQSGVEGLGFAIPSNDVIPMVNDLMKNGKVKRPYIGIGLENVSELPPYVQREELNLPSGVSGGVVVTGVEPFSPGAEAGLKEKDVIVSINGTDVKSIGELRKYIYTKAKVGERVQIELYRGGRQMNVSLKMSERGTNQ</sequence>
<dbReference type="PRINTS" id="PR00834">
    <property type="entry name" value="PROTEASES2C"/>
</dbReference>
<protein>
    <submittedName>
        <fullName evidence="8">S1C family serine protease</fullName>
        <ecNumber evidence="8">3.4.21.-</ecNumber>
    </submittedName>
</protein>
<keyword evidence="2 8" id="KW-0645">Protease</keyword>
<dbReference type="SUPFAM" id="SSF50156">
    <property type="entry name" value="PDZ domain-like"/>
    <property type="match status" value="1"/>
</dbReference>
<dbReference type="EC" id="3.4.21.-" evidence="8"/>
<evidence type="ECO:0000259" key="7">
    <source>
        <dbReference type="PROSITE" id="PS50106"/>
    </source>
</evidence>
<evidence type="ECO:0000256" key="1">
    <source>
        <dbReference type="ARBA" id="ARBA00010541"/>
    </source>
</evidence>
<proteinExistence type="inferred from homology"/>
<name>A0ABV8AZ83_9BACI</name>
<accession>A0ABV8AZ83</accession>
<dbReference type="Gene3D" id="2.30.42.10">
    <property type="match status" value="1"/>
</dbReference>
<dbReference type="GO" id="GO:0006508">
    <property type="term" value="P:proteolysis"/>
    <property type="evidence" value="ECO:0007669"/>
    <property type="project" value="UniProtKB-KW"/>
</dbReference>
<evidence type="ECO:0000256" key="3">
    <source>
        <dbReference type="ARBA" id="ARBA00022801"/>
    </source>
</evidence>
<evidence type="ECO:0000256" key="5">
    <source>
        <dbReference type="SAM" id="MobiDB-lite"/>
    </source>
</evidence>
<keyword evidence="6" id="KW-0812">Transmembrane</keyword>
<feature type="transmembrane region" description="Helical" evidence="6">
    <location>
        <begin position="33"/>
        <end position="58"/>
    </location>
</feature>
<dbReference type="SMART" id="SM00228">
    <property type="entry name" value="PDZ"/>
    <property type="match status" value="1"/>
</dbReference>
<dbReference type="GO" id="GO:0008233">
    <property type="term" value="F:peptidase activity"/>
    <property type="evidence" value="ECO:0007669"/>
    <property type="project" value="UniProtKB-KW"/>
</dbReference>
<dbReference type="RefSeq" id="WP_377911441.1">
    <property type="nucleotide sequence ID" value="NZ_JBHRZT010000007.1"/>
</dbReference>
<feature type="region of interest" description="Disordered" evidence="5">
    <location>
        <begin position="1"/>
        <end position="30"/>
    </location>
</feature>
<dbReference type="InterPro" id="IPR001940">
    <property type="entry name" value="Peptidase_S1C"/>
</dbReference>
<feature type="region of interest" description="Disordered" evidence="5">
    <location>
        <begin position="68"/>
        <end position="93"/>
    </location>
</feature>
<dbReference type="InterPro" id="IPR001478">
    <property type="entry name" value="PDZ"/>
</dbReference>
<comment type="similarity">
    <text evidence="1">Belongs to the peptidase S1C family.</text>
</comment>
<feature type="compositionally biased region" description="Polar residues" evidence="5">
    <location>
        <begin position="84"/>
        <end position="93"/>
    </location>
</feature>
<dbReference type="InterPro" id="IPR051201">
    <property type="entry name" value="Chloro_Bact_Ser_Proteases"/>
</dbReference>
<evidence type="ECO:0000256" key="4">
    <source>
        <dbReference type="ARBA" id="ARBA00022825"/>
    </source>
</evidence>